<dbReference type="InterPro" id="IPR051654">
    <property type="entry name" value="Meroterpenoid_MTases"/>
</dbReference>
<keyword evidence="7" id="KW-1185">Reference proteome</keyword>
<sequence>MDISSDQPTIMTPACNTVEWYRPTLEQLPAPTMELFLQYTGLKSEDEVKDHIYKIRDKAWQIISLSPIYPQVVDLGCCFGQDLRKLAFDAELSSTPNLIGTDIEGDFVQLGYELFRDEDSFGAQFITRSVFDGNFLADRRGSIDMIYLGNFLHLFGFEEQRAIVARLGRLLAPRAGSVVFGRNISAEQGGPFFMESLGWDMYRHSDQTIKELWSTVDVGLWEVHSQLSGYETAATLGERSGDWQGDDTKQMSFWVVRTDG</sequence>
<reference evidence="6" key="2">
    <citation type="journal article" date="2023" name="IMA Fungus">
        <title>Comparative genomic study of the Penicillium genus elucidates a diverse pangenome and 15 lateral gene transfer events.</title>
        <authorList>
            <person name="Petersen C."/>
            <person name="Sorensen T."/>
            <person name="Nielsen M.R."/>
            <person name="Sondergaard T.E."/>
            <person name="Sorensen J.L."/>
            <person name="Fitzpatrick D.A."/>
            <person name="Frisvad J.C."/>
            <person name="Nielsen K.L."/>
        </authorList>
    </citation>
    <scope>NUCLEOTIDE SEQUENCE</scope>
    <source>
        <strain evidence="6">IBT 20477</strain>
    </source>
</reference>
<evidence type="ECO:0000313" key="6">
    <source>
        <dbReference type="EMBL" id="KAJ5213346.1"/>
    </source>
</evidence>
<feature type="domain" description="Methyltransferase" evidence="5">
    <location>
        <begin position="72"/>
        <end position="173"/>
    </location>
</feature>
<evidence type="ECO:0000256" key="2">
    <source>
        <dbReference type="ARBA" id="ARBA00022679"/>
    </source>
</evidence>
<dbReference type="Gene3D" id="3.40.50.150">
    <property type="entry name" value="Vaccinia Virus protein VP39"/>
    <property type="match status" value="1"/>
</dbReference>
<protein>
    <recommendedName>
        <fullName evidence="5">Methyltransferase domain-containing protein</fullName>
    </recommendedName>
</protein>
<dbReference type="InterPro" id="IPR029063">
    <property type="entry name" value="SAM-dependent_MTases_sf"/>
</dbReference>
<name>A0A9W9N563_9EURO</name>
<evidence type="ECO:0000256" key="4">
    <source>
        <dbReference type="ARBA" id="ARBA00038314"/>
    </source>
</evidence>
<comment type="pathway">
    <text evidence="1">Secondary metabolite biosynthesis.</text>
</comment>
<dbReference type="GO" id="GO:0016740">
    <property type="term" value="F:transferase activity"/>
    <property type="evidence" value="ECO:0007669"/>
    <property type="project" value="UniProtKB-KW"/>
</dbReference>
<proteinExistence type="inferred from homology"/>
<comment type="caution">
    <text evidence="6">The sequence shown here is derived from an EMBL/GenBank/DDBJ whole genome shotgun (WGS) entry which is preliminary data.</text>
</comment>
<gene>
    <name evidence="6" type="ORF">N7449_000515</name>
</gene>
<dbReference type="OrthoDB" id="2094832at2759"/>
<dbReference type="SUPFAM" id="SSF53335">
    <property type="entry name" value="S-adenosyl-L-methionine-dependent methyltransferases"/>
    <property type="match status" value="1"/>
</dbReference>
<dbReference type="Proteomes" id="UP001150942">
    <property type="component" value="Unassembled WGS sequence"/>
</dbReference>
<evidence type="ECO:0000313" key="7">
    <source>
        <dbReference type="Proteomes" id="UP001150942"/>
    </source>
</evidence>
<organism evidence="6 7">
    <name type="scientific">Penicillium cf. viridicatum</name>
    <dbReference type="NCBI Taxonomy" id="2972119"/>
    <lineage>
        <taxon>Eukaryota</taxon>
        <taxon>Fungi</taxon>
        <taxon>Dikarya</taxon>
        <taxon>Ascomycota</taxon>
        <taxon>Pezizomycotina</taxon>
        <taxon>Eurotiomycetes</taxon>
        <taxon>Eurotiomycetidae</taxon>
        <taxon>Eurotiales</taxon>
        <taxon>Aspergillaceae</taxon>
        <taxon>Penicillium</taxon>
    </lineage>
</organism>
<dbReference type="PANTHER" id="PTHR35897">
    <property type="entry name" value="METHYLTRANSFERASE AUSD"/>
    <property type="match status" value="1"/>
</dbReference>
<dbReference type="PANTHER" id="PTHR35897:SF1">
    <property type="entry name" value="METHYLTRANSFERASE AUSD"/>
    <property type="match status" value="1"/>
</dbReference>
<dbReference type="AlphaFoldDB" id="A0A9W9N563"/>
<evidence type="ECO:0000259" key="5">
    <source>
        <dbReference type="Pfam" id="PF13649"/>
    </source>
</evidence>
<accession>A0A9W9N563</accession>
<evidence type="ECO:0000256" key="1">
    <source>
        <dbReference type="ARBA" id="ARBA00005179"/>
    </source>
</evidence>
<keyword evidence="2" id="KW-0808">Transferase</keyword>
<reference evidence="6" key="1">
    <citation type="submission" date="2022-11" db="EMBL/GenBank/DDBJ databases">
        <authorList>
            <person name="Petersen C."/>
        </authorList>
    </citation>
    <scope>NUCLEOTIDE SEQUENCE</scope>
    <source>
        <strain evidence="6">IBT 20477</strain>
    </source>
</reference>
<comment type="similarity">
    <text evidence="4">Belongs to the class I-like SAM-binding methyltransferase superfamily.</text>
</comment>
<dbReference type="InterPro" id="IPR041698">
    <property type="entry name" value="Methyltransf_25"/>
</dbReference>
<dbReference type="EMBL" id="JAPQKQ010000001">
    <property type="protein sequence ID" value="KAJ5213346.1"/>
    <property type="molecule type" value="Genomic_DNA"/>
</dbReference>
<evidence type="ECO:0000256" key="3">
    <source>
        <dbReference type="ARBA" id="ARBA00022691"/>
    </source>
</evidence>
<dbReference type="Pfam" id="PF13649">
    <property type="entry name" value="Methyltransf_25"/>
    <property type="match status" value="1"/>
</dbReference>
<keyword evidence="3" id="KW-0949">S-adenosyl-L-methionine</keyword>